<accession>A0A2G5DQT4</accession>
<feature type="glycosylation site" description="N-linked (GlcNAc...) asparagine" evidence="7">
    <location>
        <position position="132"/>
    </location>
</feature>
<dbReference type="GO" id="GO:0004553">
    <property type="term" value="F:hydrolase activity, hydrolyzing O-glycosyl compounds"/>
    <property type="evidence" value="ECO:0007669"/>
    <property type="project" value="InterPro"/>
</dbReference>
<dbReference type="EMBL" id="KZ305033">
    <property type="protein sequence ID" value="PIA45881.1"/>
    <property type="molecule type" value="Genomic_DNA"/>
</dbReference>
<keyword evidence="8" id="KW-0052">Apoplast</keyword>
<dbReference type="InParanoid" id="A0A2G5DQT4"/>
<evidence type="ECO:0000256" key="6">
    <source>
        <dbReference type="PIRSR" id="PIRSR005604-1"/>
    </source>
</evidence>
<comment type="function">
    <text evidence="8">Catalyzes xyloglucan endohydrolysis (XEH) and/or endotransglycosylation (XET). Cleaves and religates xyloglucan polymers, an essential constituent of the primary cell wall, and thereby participates in cell wall construction of growing tissues.</text>
</comment>
<dbReference type="InterPro" id="IPR010713">
    <property type="entry name" value="XET_C"/>
</dbReference>
<keyword evidence="4" id="KW-0325">Glycoprotein</keyword>
<comment type="similarity">
    <text evidence="8">Belongs to the glycosyl hydrolase 16 family.</text>
</comment>
<comment type="subcellular location">
    <subcellularLocation>
        <location evidence="8">Secreted</location>
        <location evidence="8">Cell wall</location>
    </subcellularLocation>
    <subcellularLocation>
        <location evidence="8">Secreted</location>
        <location evidence="8">Extracellular space</location>
        <location evidence="8">Apoplast</location>
    </subcellularLocation>
</comment>
<dbReference type="SUPFAM" id="SSF49899">
    <property type="entry name" value="Concanavalin A-like lectins/glucanases"/>
    <property type="match status" value="1"/>
</dbReference>
<keyword evidence="1 8" id="KW-0808">Transferase</keyword>
<dbReference type="CDD" id="cd02176">
    <property type="entry name" value="GH16_XET"/>
    <property type="match status" value="1"/>
</dbReference>
<dbReference type="AlphaFoldDB" id="A0A2G5DQT4"/>
<dbReference type="InterPro" id="IPR016455">
    <property type="entry name" value="XTH"/>
</dbReference>
<gene>
    <name evidence="10" type="ORF">AQUCO_01600256v1</name>
</gene>
<name>A0A2G5DQT4_AQUCA</name>
<evidence type="ECO:0000256" key="7">
    <source>
        <dbReference type="PIRSR" id="PIRSR005604-2"/>
    </source>
</evidence>
<organism evidence="10 11">
    <name type="scientific">Aquilegia coerulea</name>
    <name type="common">Rocky mountain columbine</name>
    <dbReference type="NCBI Taxonomy" id="218851"/>
    <lineage>
        <taxon>Eukaryota</taxon>
        <taxon>Viridiplantae</taxon>
        <taxon>Streptophyta</taxon>
        <taxon>Embryophyta</taxon>
        <taxon>Tracheophyta</taxon>
        <taxon>Spermatophyta</taxon>
        <taxon>Magnoliopsida</taxon>
        <taxon>Ranunculales</taxon>
        <taxon>Ranunculaceae</taxon>
        <taxon>Thalictroideae</taxon>
        <taxon>Aquilegia</taxon>
    </lineage>
</organism>
<keyword evidence="8" id="KW-0964">Secreted</keyword>
<keyword evidence="5 8" id="KW-0326">Glycosidase</keyword>
<comment type="PTM">
    <text evidence="8">Contains at least one intrachain disulfide bond essential for its enzymatic activity.</text>
</comment>
<dbReference type="FunFam" id="2.60.120.200:FF:000025">
    <property type="entry name" value="Xyloglucan endotransglucosylase/hydrolase"/>
    <property type="match status" value="1"/>
</dbReference>
<dbReference type="GO" id="GO:0042546">
    <property type="term" value="P:cell wall biogenesis"/>
    <property type="evidence" value="ECO:0007669"/>
    <property type="project" value="InterPro"/>
</dbReference>
<feature type="active site" description="Nucleophile" evidence="6">
    <location>
        <position position="124"/>
    </location>
</feature>
<dbReference type="GO" id="GO:0048046">
    <property type="term" value="C:apoplast"/>
    <property type="evidence" value="ECO:0007669"/>
    <property type="project" value="UniProtKB-SubCell"/>
</dbReference>
<dbReference type="InterPro" id="IPR044791">
    <property type="entry name" value="Beta-glucanase/XTH"/>
</dbReference>
<dbReference type="Pfam" id="PF06955">
    <property type="entry name" value="XET_C"/>
    <property type="match status" value="1"/>
</dbReference>
<proteinExistence type="inferred from homology"/>
<dbReference type="PROSITE" id="PS51762">
    <property type="entry name" value="GH16_2"/>
    <property type="match status" value="1"/>
</dbReference>
<dbReference type="Pfam" id="PF00722">
    <property type="entry name" value="Glyco_hydro_16"/>
    <property type="match status" value="1"/>
</dbReference>
<dbReference type="OrthoDB" id="4781at2759"/>
<dbReference type="Gene3D" id="2.60.120.200">
    <property type="match status" value="1"/>
</dbReference>
<dbReference type="STRING" id="218851.A0A2G5DQT4"/>
<feature type="active site" description="Proton donor" evidence="6">
    <location>
        <position position="128"/>
    </location>
</feature>
<evidence type="ECO:0000256" key="8">
    <source>
        <dbReference type="RuleBase" id="RU361120"/>
    </source>
</evidence>
<sequence>MKRLSLMSSSLLLLKLLNMANTSLSFLLLILVALFTQQLSPSVAKPATFLQDFHITWSEAHIKQLGNSTGIQLLLDQSSGCGFASKSKYTFGMVSMKIKLIPGDSAGTVTAFYMSSDTTANRDELDFEFLGNRSGQPYTVQTNVFARGKGDREQRVNLWFDPSAQFHTYSILWNRRHIVFYVDDIPIRVYKNNEAKGVPYPNSQPMGIYSTLWEADNWATRGGLEKIDWSKAPFYAYYKDFDIEGSTNGLAGAATRSNNWWDAPSYQQLSPVQARSYRWVRVNHMVYDYCTDKTRHSVPPPECLAGI</sequence>
<dbReference type="EC" id="2.4.1.207" evidence="8"/>
<dbReference type="PANTHER" id="PTHR31062">
    <property type="entry name" value="XYLOGLUCAN ENDOTRANSGLUCOSYLASE/HYDROLASE PROTEIN 8-RELATED"/>
    <property type="match status" value="1"/>
</dbReference>
<keyword evidence="8" id="KW-0134">Cell wall</keyword>
<dbReference type="Proteomes" id="UP000230069">
    <property type="component" value="Unassembled WGS sequence"/>
</dbReference>
<dbReference type="PIRSF" id="PIRSF005604">
    <property type="entry name" value="XET"/>
    <property type="match status" value="1"/>
</dbReference>
<dbReference type="PROSITE" id="PS01034">
    <property type="entry name" value="GH16_1"/>
    <property type="match status" value="1"/>
</dbReference>
<dbReference type="InterPro" id="IPR000757">
    <property type="entry name" value="Beta-glucanase-like"/>
</dbReference>
<evidence type="ECO:0000259" key="9">
    <source>
        <dbReference type="PROSITE" id="PS51762"/>
    </source>
</evidence>
<evidence type="ECO:0000256" key="2">
    <source>
        <dbReference type="ARBA" id="ARBA00022801"/>
    </source>
</evidence>
<keyword evidence="2 8" id="KW-0378">Hydrolase</keyword>
<evidence type="ECO:0000256" key="3">
    <source>
        <dbReference type="ARBA" id="ARBA00023157"/>
    </source>
</evidence>
<evidence type="ECO:0000313" key="11">
    <source>
        <dbReference type="Proteomes" id="UP000230069"/>
    </source>
</evidence>
<dbReference type="GO" id="GO:0016762">
    <property type="term" value="F:xyloglucan:xyloglucosyl transferase activity"/>
    <property type="evidence" value="ECO:0007669"/>
    <property type="project" value="UniProtKB-EC"/>
</dbReference>
<dbReference type="GO" id="GO:0010411">
    <property type="term" value="P:xyloglucan metabolic process"/>
    <property type="evidence" value="ECO:0007669"/>
    <property type="project" value="InterPro"/>
</dbReference>
<keyword evidence="11" id="KW-1185">Reference proteome</keyword>
<keyword evidence="3" id="KW-1015">Disulfide bond</keyword>
<dbReference type="GO" id="GO:0071555">
    <property type="term" value="P:cell wall organization"/>
    <property type="evidence" value="ECO:0007669"/>
    <property type="project" value="UniProtKB-KW"/>
</dbReference>
<evidence type="ECO:0000256" key="5">
    <source>
        <dbReference type="ARBA" id="ARBA00023295"/>
    </source>
</evidence>
<dbReference type="InterPro" id="IPR013320">
    <property type="entry name" value="ConA-like_dom_sf"/>
</dbReference>
<keyword evidence="8" id="KW-0961">Cell wall biogenesis/degradation</keyword>
<evidence type="ECO:0000256" key="1">
    <source>
        <dbReference type="ARBA" id="ARBA00022679"/>
    </source>
</evidence>
<evidence type="ECO:0000256" key="4">
    <source>
        <dbReference type="ARBA" id="ARBA00023180"/>
    </source>
</evidence>
<feature type="domain" description="GH16" evidence="9">
    <location>
        <begin position="33"/>
        <end position="238"/>
    </location>
</feature>
<evidence type="ECO:0000313" key="10">
    <source>
        <dbReference type="EMBL" id="PIA45881.1"/>
    </source>
</evidence>
<protein>
    <recommendedName>
        <fullName evidence="8">Xyloglucan endotransglucosylase/hydrolase</fullName>
        <ecNumber evidence="8">2.4.1.207</ecNumber>
    </recommendedName>
</protein>
<reference evidence="10 11" key="1">
    <citation type="submission" date="2017-09" db="EMBL/GenBank/DDBJ databases">
        <title>WGS assembly of Aquilegia coerulea Goldsmith.</title>
        <authorList>
            <person name="Hodges S."/>
            <person name="Kramer E."/>
            <person name="Nordborg M."/>
            <person name="Tomkins J."/>
            <person name="Borevitz J."/>
            <person name="Derieg N."/>
            <person name="Yan J."/>
            <person name="Mihaltcheva S."/>
            <person name="Hayes R.D."/>
            <person name="Rokhsar D."/>
        </authorList>
    </citation>
    <scope>NUCLEOTIDE SEQUENCE [LARGE SCALE GENOMIC DNA]</scope>
    <source>
        <strain evidence="11">cv. Goldsmith</strain>
    </source>
</reference>
<dbReference type="InterPro" id="IPR008263">
    <property type="entry name" value="GH16_AS"/>
</dbReference>